<protein>
    <submittedName>
        <fullName evidence="1">GNAT family N-acetyltransferase</fullName>
    </submittedName>
</protein>
<dbReference type="SUPFAM" id="SSF55729">
    <property type="entry name" value="Acyl-CoA N-acyltransferases (Nat)"/>
    <property type="match status" value="1"/>
</dbReference>
<dbReference type="RefSeq" id="WP_185157998.1">
    <property type="nucleotide sequence ID" value="NZ_JACKWW010000002.1"/>
</dbReference>
<organism evidence="1 2">
    <name type="scientific">Clostridium algidicarnis</name>
    <dbReference type="NCBI Taxonomy" id="37659"/>
    <lineage>
        <taxon>Bacteria</taxon>
        <taxon>Bacillati</taxon>
        <taxon>Bacillota</taxon>
        <taxon>Clostridia</taxon>
        <taxon>Eubacteriales</taxon>
        <taxon>Clostridiaceae</taxon>
        <taxon>Clostridium</taxon>
    </lineage>
</organism>
<sequence>MVKILIIDCKDIVLREFRLEDLDELYALTLQPEITNYMPEWIGTREKYEDAMSNVFIVNYTHLRGGGL</sequence>
<comment type="caution">
    <text evidence="1">The sequence shown here is derived from an EMBL/GenBank/DDBJ whole genome shotgun (WGS) entry which is preliminary data.</text>
</comment>
<proteinExistence type="predicted"/>
<reference evidence="1 2" key="1">
    <citation type="submission" date="2021-06" db="EMBL/GenBank/DDBJ databases">
        <title>Clostridia strains as spoilage organisms.</title>
        <authorList>
            <person name="Wambui J."/>
            <person name="Stephan R."/>
            <person name="Stevens M.J.A."/>
        </authorList>
    </citation>
    <scope>NUCLEOTIDE SEQUENCE [LARGE SCALE GENOMIC DNA]</scope>
    <source>
        <strain evidence="1 2">CM013</strain>
    </source>
</reference>
<evidence type="ECO:0000313" key="1">
    <source>
        <dbReference type="EMBL" id="MBU3220967.1"/>
    </source>
</evidence>
<dbReference type="Gene3D" id="3.40.630.30">
    <property type="match status" value="1"/>
</dbReference>
<accession>A0ABS6C638</accession>
<gene>
    <name evidence="1" type="ORF">KPL27_12865</name>
</gene>
<evidence type="ECO:0000313" key="2">
    <source>
        <dbReference type="Proteomes" id="UP000740830"/>
    </source>
</evidence>
<name>A0ABS6C638_9CLOT</name>
<keyword evidence="2" id="KW-1185">Reference proteome</keyword>
<dbReference type="InterPro" id="IPR016181">
    <property type="entry name" value="Acyl_CoA_acyltransferase"/>
</dbReference>
<dbReference type="Proteomes" id="UP000740830">
    <property type="component" value="Unassembled WGS sequence"/>
</dbReference>
<dbReference type="EMBL" id="JAHLDG010000026">
    <property type="protein sequence ID" value="MBU3220967.1"/>
    <property type="molecule type" value="Genomic_DNA"/>
</dbReference>